<dbReference type="RefSeq" id="WP_167919016.1">
    <property type="nucleotide sequence ID" value="NZ_JAAVJS010000020.1"/>
</dbReference>
<organism evidence="1 2">
    <name type="scientific">Tamlana crocina</name>
    <dbReference type="NCBI Taxonomy" id="393006"/>
    <lineage>
        <taxon>Bacteria</taxon>
        <taxon>Pseudomonadati</taxon>
        <taxon>Bacteroidota</taxon>
        <taxon>Flavobacteriia</taxon>
        <taxon>Flavobacteriales</taxon>
        <taxon>Flavobacteriaceae</taxon>
        <taxon>Tamlana</taxon>
    </lineage>
</organism>
<evidence type="ECO:0008006" key="3">
    <source>
        <dbReference type="Google" id="ProtNLM"/>
    </source>
</evidence>
<sequence length="145" mass="16375">MKHNILITLFFICTAVCFGQQNITWEDLAKVKFGEKYFPKFDDTFLYPEFSGDVKALEGKTVTIKGYFLNISPEDKLYILSKGPMASCFFCGVGGPETAVELQFKSKQNFNTDDIVAVTGKLKLNKDDVEHFNYILTDCEAALIE</sequence>
<dbReference type="Proteomes" id="UP000760545">
    <property type="component" value="Unassembled WGS sequence"/>
</dbReference>
<evidence type="ECO:0000313" key="1">
    <source>
        <dbReference type="EMBL" id="NJX16432.1"/>
    </source>
</evidence>
<evidence type="ECO:0000313" key="2">
    <source>
        <dbReference type="Proteomes" id="UP000760545"/>
    </source>
</evidence>
<dbReference type="Gene3D" id="2.40.50.870">
    <property type="entry name" value="Protein of unknown function (DUF3299)"/>
    <property type="match status" value="1"/>
</dbReference>
<reference evidence="1 2" key="1">
    <citation type="submission" date="2020-03" db="EMBL/GenBank/DDBJ databases">
        <title>Tamlana sp. nov, isolated from XXX.</title>
        <authorList>
            <person name="Cao W.R."/>
        </authorList>
    </citation>
    <scope>NUCLEOTIDE SEQUENCE [LARGE SCALE GENOMIC DNA]</scope>
    <source>
        <strain evidence="1 2">HST1-43</strain>
    </source>
</reference>
<name>A0ABX1DG19_9FLAO</name>
<dbReference type="EMBL" id="JAAVJS010000020">
    <property type="protein sequence ID" value="NJX16432.1"/>
    <property type="molecule type" value="Genomic_DNA"/>
</dbReference>
<protein>
    <recommendedName>
        <fullName evidence="3">DUF3299 domain-containing protein</fullName>
    </recommendedName>
</protein>
<comment type="caution">
    <text evidence="1">The sequence shown here is derived from an EMBL/GenBank/DDBJ whole genome shotgun (WGS) entry which is preliminary data.</text>
</comment>
<proteinExistence type="predicted"/>
<gene>
    <name evidence="1" type="ORF">HC176_13130</name>
</gene>
<accession>A0ABX1DG19</accession>
<keyword evidence="2" id="KW-1185">Reference proteome</keyword>